<dbReference type="OrthoDB" id="565552at2759"/>
<dbReference type="PANTHER" id="PTHR23254:SF16">
    <property type="entry name" value="CBP80_20-DEPENDENT TRANSLATION INITIATION FACTOR"/>
    <property type="match status" value="1"/>
</dbReference>
<dbReference type="GO" id="GO:0008494">
    <property type="term" value="F:translation activator activity"/>
    <property type="evidence" value="ECO:0000318"/>
    <property type="project" value="GO_Central"/>
</dbReference>
<protein>
    <recommendedName>
        <fullName evidence="5">MIF4G domain-containing protein</fullName>
    </recommendedName>
</protein>
<comment type="subcellular location">
    <subcellularLocation>
        <location evidence="1">Cytoplasm</location>
    </subcellularLocation>
</comment>
<accession>E9HGP0</accession>
<name>E9HGP0_DAPPU</name>
<feature type="domain" description="MIF4G" evidence="5">
    <location>
        <begin position="226"/>
        <end position="444"/>
    </location>
</feature>
<evidence type="ECO:0000256" key="3">
    <source>
        <dbReference type="ARBA" id="ARBA00022845"/>
    </source>
</evidence>
<evidence type="ECO:0000256" key="2">
    <source>
        <dbReference type="ARBA" id="ARBA00022490"/>
    </source>
</evidence>
<dbReference type="InterPro" id="IPR051367">
    <property type="entry name" value="mRNA_TranslReg/HistoneTransl"/>
</dbReference>
<dbReference type="KEGG" id="dpx:DAPPUDRAFT_228781"/>
<dbReference type="OMA" id="AVTYYYP"/>
<evidence type="ECO:0000313" key="7">
    <source>
        <dbReference type="Proteomes" id="UP000000305"/>
    </source>
</evidence>
<dbReference type="FunCoup" id="E9HGP0">
    <property type="interactions" value="155"/>
</dbReference>
<dbReference type="eggNOG" id="KOG3942">
    <property type="taxonomic scope" value="Eukaryota"/>
</dbReference>
<keyword evidence="2" id="KW-0963">Cytoplasm</keyword>
<feature type="region of interest" description="Disordered" evidence="4">
    <location>
        <begin position="1"/>
        <end position="144"/>
    </location>
</feature>
<dbReference type="AlphaFoldDB" id="E9HGP0"/>
<dbReference type="GO" id="GO:0006446">
    <property type="term" value="P:regulation of translational initiation"/>
    <property type="evidence" value="ECO:0000318"/>
    <property type="project" value="GO_Central"/>
</dbReference>
<dbReference type="Proteomes" id="UP000000305">
    <property type="component" value="Unassembled WGS sequence"/>
</dbReference>
<proteinExistence type="predicted"/>
<evidence type="ECO:0000313" key="6">
    <source>
        <dbReference type="EMBL" id="EFX69121.1"/>
    </source>
</evidence>
<evidence type="ECO:0000256" key="1">
    <source>
        <dbReference type="ARBA" id="ARBA00004496"/>
    </source>
</evidence>
<sequence length="464" mass="50636">MTSTAAAAVSKKDTRFAPTPAGNQQFFRRERSFVLQRPSQNVPTGNHFQQRERSFIRDGNRSGGGSSSNAFPNFVGSNSGKTRGGSYHNGNNGPAAPASAAAGRGSKPNMEIYRPPSMRSGEVPAGGRGQFPQNSTDHQPPRLTKSRTSLELNNNSTRAANNKVAQQGAAAATVTSITIQKQPVNEANASPAGQFVLQRSKSSGSHLTLQQQKVPVPTPASTNATPKVGNSELPDVSSFPEAAQILLRKIAVDPDGANSRSVMEAVKTLFNRVIESSRYASSIARYCSYVIEKETKETFRESLLNTCQESFQERDRILRSAGESSQRWVAFINFLNEMYLQLKRRNFNSKIKTSSTRPSPDLILLSLLAEGCCATLRQPSSQSLQELECLFFVLTGIGRDVETELPTKMFAIWNAIRDAFLEMNALPGAAQRTLLQLVELRAAKWQLPATAVTYYYPSVSGSAY</sequence>
<dbReference type="GO" id="GO:0005829">
    <property type="term" value="C:cytosol"/>
    <property type="evidence" value="ECO:0000318"/>
    <property type="project" value="GO_Central"/>
</dbReference>
<dbReference type="STRING" id="6669.E9HGP0"/>
<feature type="compositionally biased region" description="Polar residues" evidence="4">
    <location>
        <begin position="37"/>
        <end position="48"/>
    </location>
</feature>
<dbReference type="PhylomeDB" id="E9HGP0"/>
<dbReference type="FunFam" id="1.25.40.180:FF:000039">
    <property type="entry name" value="Uncharacterized protein, isoform B"/>
    <property type="match status" value="1"/>
</dbReference>
<gene>
    <name evidence="6" type="ORF">DAPPUDRAFT_228781</name>
</gene>
<dbReference type="PANTHER" id="PTHR23254">
    <property type="entry name" value="EIF4G DOMAIN PROTEIN"/>
    <property type="match status" value="1"/>
</dbReference>
<feature type="compositionally biased region" description="Polar residues" evidence="4">
    <location>
        <begin position="210"/>
        <end position="225"/>
    </location>
</feature>
<organism evidence="6 7">
    <name type="scientific">Daphnia pulex</name>
    <name type="common">Water flea</name>
    <dbReference type="NCBI Taxonomy" id="6669"/>
    <lineage>
        <taxon>Eukaryota</taxon>
        <taxon>Metazoa</taxon>
        <taxon>Ecdysozoa</taxon>
        <taxon>Arthropoda</taxon>
        <taxon>Crustacea</taxon>
        <taxon>Branchiopoda</taxon>
        <taxon>Diplostraca</taxon>
        <taxon>Cladocera</taxon>
        <taxon>Anomopoda</taxon>
        <taxon>Daphniidae</taxon>
        <taxon>Daphnia</taxon>
    </lineage>
</organism>
<keyword evidence="3" id="KW-0810">Translation regulation</keyword>
<dbReference type="SMART" id="SM00543">
    <property type="entry name" value="MIF4G"/>
    <property type="match status" value="1"/>
</dbReference>
<feature type="compositionally biased region" description="Basic and acidic residues" evidence="4">
    <location>
        <begin position="49"/>
        <end position="60"/>
    </location>
</feature>
<keyword evidence="7" id="KW-1185">Reference proteome</keyword>
<dbReference type="InterPro" id="IPR003890">
    <property type="entry name" value="MIF4G-like_typ-3"/>
</dbReference>
<dbReference type="HOGENOM" id="CLU_047171_0_0_1"/>
<feature type="compositionally biased region" description="Low complexity" evidence="4">
    <location>
        <begin position="89"/>
        <end position="103"/>
    </location>
</feature>
<evidence type="ECO:0000256" key="4">
    <source>
        <dbReference type="SAM" id="MobiDB-lite"/>
    </source>
</evidence>
<dbReference type="InParanoid" id="E9HGP0"/>
<dbReference type="Gene3D" id="1.25.40.180">
    <property type="match status" value="1"/>
</dbReference>
<dbReference type="EMBL" id="GL732642">
    <property type="protein sequence ID" value="EFX69121.1"/>
    <property type="molecule type" value="Genomic_DNA"/>
</dbReference>
<evidence type="ECO:0000259" key="5">
    <source>
        <dbReference type="SMART" id="SM00543"/>
    </source>
</evidence>
<reference evidence="6 7" key="1">
    <citation type="journal article" date="2011" name="Science">
        <title>The ecoresponsive genome of Daphnia pulex.</title>
        <authorList>
            <person name="Colbourne J.K."/>
            <person name="Pfrender M.E."/>
            <person name="Gilbert D."/>
            <person name="Thomas W.K."/>
            <person name="Tucker A."/>
            <person name="Oakley T.H."/>
            <person name="Tokishita S."/>
            <person name="Aerts A."/>
            <person name="Arnold G.J."/>
            <person name="Basu M.K."/>
            <person name="Bauer D.J."/>
            <person name="Caceres C.E."/>
            <person name="Carmel L."/>
            <person name="Casola C."/>
            <person name="Choi J.H."/>
            <person name="Detter J.C."/>
            <person name="Dong Q."/>
            <person name="Dusheyko S."/>
            <person name="Eads B.D."/>
            <person name="Frohlich T."/>
            <person name="Geiler-Samerotte K.A."/>
            <person name="Gerlach D."/>
            <person name="Hatcher P."/>
            <person name="Jogdeo S."/>
            <person name="Krijgsveld J."/>
            <person name="Kriventseva E.V."/>
            <person name="Kultz D."/>
            <person name="Laforsch C."/>
            <person name="Lindquist E."/>
            <person name="Lopez J."/>
            <person name="Manak J.R."/>
            <person name="Muller J."/>
            <person name="Pangilinan J."/>
            <person name="Patwardhan R.P."/>
            <person name="Pitluck S."/>
            <person name="Pritham E.J."/>
            <person name="Rechtsteiner A."/>
            <person name="Rho M."/>
            <person name="Rogozin I.B."/>
            <person name="Sakarya O."/>
            <person name="Salamov A."/>
            <person name="Schaack S."/>
            <person name="Shapiro H."/>
            <person name="Shiga Y."/>
            <person name="Skalitzky C."/>
            <person name="Smith Z."/>
            <person name="Souvorov A."/>
            <person name="Sung W."/>
            <person name="Tang Z."/>
            <person name="Tsuchiya D."/>
            <person name="Tu H."/>
            <person name="Vos H."/>
            <person name="Wang M."/>
            <person name="Wolf Y.I."/>
            <person name="Yamagata H."/>
            <person name="Yamada T."/>
            <person name="Ye Y."/>
            <person name="Shaw J.R."/>
            <person name="Andrews J."/>
            <person name="Crease T.J."/>
            <person name="Tang H."/>
            <person name="Lucas S.M."/>
            <person name="Robertson H.M."/>
            <person name="Bork P."/>
            <person name="Koonin E.V."/>
            <person name="Zdobnov E.M."/>
            <person name="Grigoriev I.V."/>
            <person name="Lynch M."/>
            <person name="Boore J.L."/>
        </authorList>
    </citation>
    <scope>NUCLEOTIDE SEQUENCE [LARGE SCALE GENOMIC DNA]</scope>
</reference>
<dbReference type="SUPFAM" id="SSF48371">
    <property type="entry name" value="ARM repeat"/>
    <property type="match status" value="1"/>
</dbReference>
<dbReference type="InterPro" id="IPR016024">
    <property type="entry name" value="ARM-type_fold"/>
</dbReference>
<dbReference type="Pfam" id="PF02854">
    <property type="entry name" value="MIF4G"/>
    <property type="match status" value="1"/>
</dbReference>
<dbReference type="GO" id="GO:0003723">
    <property type="term" value="F:RNA binding"/>
    <property type="evidence" value="ECO:0007669"/>
    <property type="project" value="InterPro"/>
</dbReference>
<feature type="region of interest" description="Disordered" evidence="4">
    <location>
        <begin position="210"/>
        <end position="234"/>
    </location>
</feature>